<sequence>MYYGYINDSKTIESLPLGEIIYLPEECQKITNINNVFHIIYDIYSDNNVTKDGYLLQLSLAESHPKFKINKITKEIHASKDFSDDIWLVNYVMIEQIFPLNNLSTFMHLIDLGADYNSESLLIWACVNNNLDLVKYLHQHNVYIENEKDELFYASEYGNNDIIKYLSEDIDRFKKSAEKKYYFWFSRGRYYEIKLTHDFFIENNIILNFKLLRIKDNLEWSCLCGDTDMAMNIFNFMEKYEEKLEVDYELLLKFTCYGGSLTLFKKIIKNYYPDQITLDECLSCSINYSHIDFIHYLIDLGATLDDPNEHIVNVCSNSYISMVKCNKLETFKFLLKNGIDISYKNNCAISLAVEHKNFEIVELLLDNSVDLFCHDNYVLKYAIFHNNVEIIKKLIQMGVDPFPYQDYLLSICTQRNCLITLQYLLELGLRTGDQTIIYRAIERNHKDCFRILIQTTNNFDNDQILNFCVKNNHLQFIIILLELYNDIIITEDILITTYQNKFFDIIELLLNRCTYYDSLELMICNAVFKNQILLSQDLLSCNNLMNDLHILHFIIIKGDKSLVKYLMENNYDRNYSSWTLIYCLNNYETMKFLLENFKFDEEDIAHAKICAGIIGSWSVYTLLQLYDTNYNVEFPSVKFDEYLSVYDYYLEKGMYLKKSPKYQYEDISPDSIS</sequence>
<dbReference type="PANTHER" id="PTHR24198:SF165">
    <property type="entry name" value="ANKYRIN REPEAT-CONTAINING PROTEIN-RELATED"/>
    <property type="match status" value="1"/>
</dbReference>
<dbReference type="SUPFAM" id="SSF140860">
    <property type="entry name" value="Pseudo ankyrin repeat-like"/>
    <property type="match status" value="1"/>
</dbReference>
<dbReference type="EMBL" id="MN175499">
    <property type="protein sequence ID" value="QID05842.1"/>
    <property type="molecule type" value="Genomic_DNA"/>
</dbReference>
<keyword evidence="1" id="KW-0677">Repeat</keyword>
<evidence type="ECO:0000256" key="2">
    <source>
        <dbReference type="ARBA" id="ARBA00023043"/>
    </source>
</evidence>
<accession>A0A6G6AAI0</accession>
<dbReference type="Gene3D" id="1.25.40.20">
    <property type="entry name" value="Ankyrin repeat-containing domain"/>
    <property type="match status" value="2"/>
</dbReference>
<dbReference type="SUPFAM" id="SSF48403">
    <property type="entry name" value="Ankyrin repeat"/>
    <property type="match status" value="2"/>
</dbReference>
<proteinExistence type="predicted"/>
<dbReference type="SMART" id="SM00248">
    <property type="entry name" value="ANK"/>
    <property type="match status" value="7"/>
</dbReference>
<evidence type="ECO:0000256" key="1">
    <source>
        <dbReference type="ARBA" id="ARBA00022737"/>
    </source>
</evidence>
<dbReference type="InterPro" id="IPR002110">
    <property type="entry name" value="Ankyrin_rpt"/>
</dbReference>
<dbReference type="InterPro" id="IPR036770">
    <property type="entry name" value="Ankyrin_rpt-contain_sf"/>
</dbReference>
<reference evidence="3" key="1">
    <citation type="submission" date="2019-07" db="EMBL/GenBank/DDBJ databases">
        <title>The discovery of a new lineage B mimivirus raises questions about particles surface fibrils.</title>
        <authorList>
            <person name="Silva L.K.S."/>
            <person name="Rodrigues R.A.L."/>
            <person name="Andrade A.C.S.P."/>
            <person name="Hikida H."/>
            <person name="Andreani J."/>
            <person name="Levasseur A."/>
            <person name="La Scola B."/>
            <person name="Abrahao J.S."/>
        </authorList>
    </citation>
    <scope>NUCLEOTIDE SEQUENCE</scope>
    <source>
        <strain evidence="3">B60</strain>
    </source>
</reference>
<name>A0A6G6AAI0_9VIRU</name>
<dbReference type="PANTHER" id="PTHR24198">
    <property type="entry name" value="ANKYRIN REPEAT AND PROTEIN KINASE DOMAIN-CONTAINING PROTEIN"/>
    <property type="match status" value="1"/>
</dbReference>
<dbReference type="Pfam" id="PF12796">
    <property type="entry name" value="Ank_2"/>
    <property type="match status" value="3"/>
</dbReference>
<organism evidence="3">
    <name type="scientific">Borely moumouvirus</name>
    <dbReference type="NCBI Taxonomy" id="2712067"/>
    <lineage>
        <taxon>Viruses</taxon>
        <taxon>Varidnaviria</taxon>
        <taxon>Bamfordvirae</taxon>
        <taxon>Nucleocytoviricota</taxon>
        <taxon>Megaviricetes</taxon>
        <taxon>Imitervirales</taxon>
        <taxon>Mimiviridae</taxon>
        <taxon>Megamimivirinae</taxon>
        <taxon>Moumouvirus</taxon>
    </lineage>
</organism>
<keyword evidence="2" id="KW-0040">ANK repeat</keyword>
<evidence type="ECO:0000313" key="3">
    <source>
        <dbReference type="EMBL" id="QID05842.1"/>
    </source>
</evidence>
<protein>
    <submittedName>
        <fullName evidence="3">Ankyrin repeat-containing protein</fullName>
    </submittedName>
</protein>